<evidence type="ECO:0000256" key="2">
    <source>
        <dbReference type="ARBA" id="ARBA00022737"/>
    </source>
</evidence>
<dbReference type="PANTHER" id="PTHR22667:SF0">
    <property type="entry name" value="AT01380P-RELATED"/>
    <property type="match status" value="1"/>
</dbReference>
<dbReference type="SUPFAM" id="SSF54695">
    <property type="entry name" value="POZ domain"/>
    <property type="match status" value="1"/>
</dbReference>
<evidence type="ECO:0000256" key="1">
    <source>
        <dbReference type="ARBA" id="ARBA00022441"/>
    </source>
</evidence>
<feature type="compositionally biased region" description="Polar residues" evidence="3">
    <location>
        <begin position="1039"/>
        <end position="1063"/>
    </location>
</feature>
<dbReference type="Pfam" id="PF01344">
    <property type="entry name" value="Kelch_1"/>
    <property type="match status" value="2"/>
</dbReference>
<gene>
    <name evidence="5" type="ORF">WN55_03509</name>
</gene>
<dbReference type="CDD" id="cd14733">
    <property type="entry name" value="BACK"/>
    <property type="match status" value="1"/>
</dbReference>
<sequence>MADDDERAIPPRGLWESEGDSEMAVMASFGGGFKPANRSESLEGPRPGNSKSSVVVLYHGKSASPEPPLRPSQSERTVAPGTSQSLTDIAQSLLEDRKNPAESPTERIHVYPIDPRKATLRRRRRLSKRRRPFSVHVYQQRPEIGSKDRRVASKESRPAERRTDSTRYSTKYAKNLIRSSEGSTSRQEDDSDGPDRVSRGSDKRRWIDRAFRERCRPSNNTVSKLMARFSLGKGDDKQRRNQTICPNLAYLMHQMHACPRERGDDRAYISVNDGDDSRRVFPFQATPSGNLKIGPNQVVFESKKVSVLVADPHHTKVNVKAELNRPGNEAAGRISESSTRPRLIDLQGGVSSSMINQSQMQKNLSTIEDTQKHTMHSFKTKLAQVEMEQKQQSAPSTSYDVQLLQEVPLSVLGFTGEQPIDWDNIILPEKTDLYQELARRITNYKNADCIVRIDQDEFHCHLLVLQSYSGFFDEKNCKEIDLTGSDVSSKAFSIIYDWMISSQNESCRLLQRDNILEVFTAAQYLGIKELEEQCWAFIDNDELFSEDTAFLLYLEARRIKNTAVMELMVPRIMKFFLMLVSTKDFLELAIDELCLLLKSNYISVNSEMEVLMSAVRWLMHDWENRKHHLMDVMKCVRFGLIAPWQLVDVKRNPENPEFMELMSYPEVQKMVDDGLAFVIIKYWYGNQTEDYYHWIDLLGLNEPTNRNWAGEDKNYVTYREFLLYLEEYQRTKISELKARKTRAKPTPPSSPPNDYSFVPPRASNNYAQSSAIITITGDNAVQNDAAMHPMHSKNPPPNYIPSETPPMMMPPKFMNEYLTSLERSRGNEERATSTAAFDARFTGGGESAKAPHKSSAIEKHALEHARRSANLPDVGKLDYEGRQEKNTPDVCRCQQRELNLIFSARMQRTRCKMPRDQEERTDSGKSEEEAATTIQAVYRGYKARRRFHEIRKSTSEEKRNIKKVAELLAIPVGEDSRKFVAEPIRISNSSTNQVRNEKEGTLWSLSSRTKKREQSRGRNQRSTESQLDQYDTRVPSYVSGDQRTQLTPRSESHPQTATKTIRTIKSPMFLPNYERTTSPSDNTETEEPLSPQTDGKSVTTDFDDNVTNNEKIEGAKTNCQDGDNAQRVKTVTKSVQIRTSCYPRPPPQRISNSMLGSNVDSYFFDNSLYFRDRESILVFGGVDPHEEYGRAGNNGKAIYRFKPEENIWECVGEIPQPRHHHSVAYLRGRIYVVGGADPLEDKLHRQSTAVGSVWSYDPTTRTWFNEPGMLTARKDFGLVVSHGKMYAIGGQGKNGITLKTVEAFDPSDFTWREMQPMQTARVGPASVKYRDLIWVAGGMTKSKKELFSKDVECYDPIKNLWLKAVSLRLPRCFASFYVVSDCLYVIGGASAIENATQSIESIDVWDGNDCVWKEKAKMSIARHGHTTGSIGEQLLIIGGVTTVFMKTLNSVECYCCDIGKWMKGVSALPQPVSGHGTVSLPPANLLINR</sequence>
<dbReference type="Gene3D" id="1.25.40.420">
    <property type="match status" value="1"/>
</dbReference>
<evidence type="ECO:0000259" key="4">
    <source>
        <dbReference type="PROSITE" id="PS50097"/>
    </source>
</evidence>
<dbReference type="OrthoDB" id="6350321at2759"/>
<organism evidence="5 6">
    <name type="scientific">Dufourea novaeangliae</name>
    <name type="common">Sweat bee</name>
    <dbReference type="NCBI Taxonomy" id="178035"/>
    <lineage>
        <taxon>Eukaryota</taxon>
        <taxon>Metazoa</taxon>
        <taxon>Ecdysozoa</taxon>
        <taxon>Arthropoda</taxon>
        <taxon>Hexapoda</taxon>
        <taxon>Insecta</taxon>
        <taxon>Pterygota</taxon>
        <taxon>Neoptera</taxon>
        <taxon>Endopterygota</taxon>
        <taxon>Hymenoptera</taxon>
        <taxon>Apocrita</taxon>
        <taxon>Aculeata</taxon>
        <taxon>Apoidea</taxon>
        <taxon>Anthophila</taxon>
        <taxon>Halictidae</taxon>
        <taxon>Rophitinae</taxon>
        <taxon>Dufourea</taxon>
    </lineage>
</organism>
<dbReference type="PANTHER" id="PTHR22667">
    <property type="entry name" value="AT01380P-RELATED"/>
    <property type="match status" value="1"/>
</dbReference>
<dbReference type="STRING" id="178035.A0A154PKK6"/>
<feature type="region of interest" description="Disordered" evidence="3">
    <location>
        <begin position="1"/>
        <end position="201"/>
    </location>
</feature>
<feature type="compositionally biased region" description="Basic residues" evidence="3">
    <location>
        <begin position="118"/>
        <end position="133"/>
    </location>
</feature>
<feature type="compositionally biased region" description="Basic and acidic residues" evidence="3">
    <location>
        <begin position="913"/>
        <end position="928"/>
    </location>
</feature>
<dbReference type="SMART" id="SM00612">
    <property type="entry name" value="Kelch"/>
    <property type="match status" value="6"/>
</dbReference>
<dbReference type="Pfam" id="PF07707">
    <property type="entry name" value="BACK"/>
    <property type="match status" value="1"/>
</dbReference>
<dbReference type="CDD" id="cd18186">
    <property type="entry name" value="BTB_POZ_ZBTB_KLHL-like"/>
    <property type="match status" value="1"/>
</dbReference>
<dbReference type="Pfam" id="PF00651">
    <property type="entry name" value="BTB"/>
    <property type="match status" value="1"/>
</dbReference>
<feature type="region of interest" description="Disordered" evidence="3">
    <location>
        <begin position="911"/>
        <end position="931"/>
    </location>
</feature>
<dbReference type="CDD" id="cd23767">
    <property type="entry name" value="IQCD"/>
    <property type="match status" value="1"/>
</dbReference>
<dbReference type="EMBL" id="KQ434936">
    <property type="protein sequence ID" value="KZC12004.1"/>
    <property type="molecule type" value="Genomic_DNA"/>
</dbReference>
<dbReference type="InterPro" id="IPR000210">
    <property type="entry name" value="BTB/POZ_dom"/>
</dbReference>
<feature type="region of interest" description="Disordered" evidence="3">
    <location>
        <begin position="991"/>
        <end position="1105"/>
    </location>
</feature>
<dbReference type="SUPFAM" id="SSF117281">
    <property type="entry name" value="Kelch motif"/>
    <property type="match status" value="1"/>
</dbReference>
<feature type="compositionally biased region" description="Basic and acidic residues" evidence="3">
    <location>
        <begin position="94"/>
        <end position="117"/>
    </location>
</feature>
<evidence type="ECO:0000256" key="3">
    <source>
        <dbReference type="SAM" id="MobiDB-lite"/>
    </source>
</evidence>
<feature type="compositionally biased region" description="Polar residues" evidence="3">
    <location>
        <begin position="1020"/>
        <end position="1029"/>
    </location>
</feature>
<feature type="domain" description="BTB" evidence="4">
    <location>
        <begin position="447"/>
        <end position="503"/>
    </location>
</feature>
<dbReference type="InterPro" id="IPR000048">
    <property type="entry name" value="IQ_motif_EF-hand-BS"/>
</dbReference>
<dbReference type="Gene3D" id="2.120.10.80">
    <property type="entry name" value="Kelch-type beta propeller"/>
    <property type="match status" value="1"/>
</dbReference>
<keyword evidence="2" id="KW-0677">Repeat</keyword>
<dbReference type="InterPro" id="IPR006652">
    <property type="entry name" value="Kelch_1"/>
</dbReference>
<dbReference type="Proteomes" id="UP000076502">
    <property type="component" value="Unassembled WGS sequence"/>
</dbReference>
<dbReference type="Gene3D" id="1.20.5.190">
    <property type="match status" value="1"/>
</dbReference>
<keyword evidence="6" id="KW-1185">Reference proteome</keyword>
<proteinExistence type="predicted"/>
<evidence type="ECO:0000313" key="5">
    <source>
        <dbReference type="EMBL" id="KZC12004.1"/>
    </source>
</evidence>
<name>A0A154PKK6_DUFNO</name>
<feature type="compositionally biased region" description="Basic and acidic residues" evidence="3">
    <location>
        <begin position="144"/>
        <end position="165"/>
    </location>
</feature>
<feature type="compositionally biased region" description="Polar residues" evidence="3">
    <location>
        <begin position="1090"/>
        <end position="1105"/>
    </location>
</feature>
<dbReference type="SMART" id="SM00225">
    <property type="entry name" value="BTB"/>
    <property type="match status" value="1"/>
</dbReference>
<dbReference type="Pfam" id="PF24681">
    <property type="entry name" value="Kelch_KLHDC2_KLHL20_DRC7"/>
    <property type="match status" value="1"/>
</dbReference>
<dbReference type="Gene3D" id="3.30.710.10">
    <property type="entry name" value="Potassium Channel Kv1.1, Chain A"/>
    <property type="match status" value="1"/>
</dbReference>
<dbReference type="GO" id="GO:0003779">
    <property type="term" value="F:actin binding"/>
    <property type="evidence" value="ECO:0007669"/>
    <property type="project" value="UniProtKB-KW"/>
</dbReference>
<accession>A0A154PKK6</accession>
<dbReference type="SMART" id="SM00875">
    <property type="entry name" value="BACK"/>
    <property type="match status" value="1"/>
</dbReference>
<dbReference type="Pfam" id="PF00612">
    <property type="entry name" value="IQ"/>
    <property type="match status" value="1"/>
</dbReference>
<dbReference type="PROSITE" id="PS50097">
    <property type="entry name" value="BTB"/>
    <property type="match status" value="1"/>
</dbReference>
<dbReference type="InterPro" id="IPR015915">
    <property type="entry name" value="Kelch-typ_b-propeller"/>
</dbReference>
<keyword evidence="1" id="KW-0880">Kelch repeat</keyword>
<feature type="compositionally biased region" description="Polar residues" evidence="3">
    <location>
        <begin position="71"/>
        <end position="90"/>
    </location>
</feature>
<protein>
    <submittedName>
        <fullName evidence="5">Beta-scruin</fullName>
    </submittedName>
</protein>
<reference evidence="5 6" key="1">
    <citation type="submission" date="2015-07" db="EMBL/GenBank/DDBJ databases">
        <title>The genome of Dufourea novaeangliae.</title>
        <authorList>
            <person name="Pan H."/>
            <person name="Kapheim K."/>
        </authorList>
    </citation>
    <scope>NUCLEOTIDE SEQUENCE [LARGE SCALE GENOMIC DNA]</scope>
    <source>
        <strain evidence="5">0120121106</strain>
        <tissue evidence="5">Whole body</tissue>
    </source>
</reference>
<dbReference type="InterPro" id="IPR011705">
    <property type="entry name" value="BACK"/>
</dbReference>
<dbReference type="InterPro" id="IPR011333">
    <property type="entry name" value="SKP1/BTB/POZ_sf"/>
</dbReference>
<evidence type="ECO:0000313" key="6">
    <source>
        <dbReference type="Proteomes" id="UP000076502"/>
    </source>
</evidence>
<dbReference type="PROSITE" id="PS50096">
    <property type="entry name" value="IQ"/>
    <property type="match status" value="1"/>
</dbReference>
<dbReference type="SMART" id="SM00015">
    <property type="entry name" value="IQ"/>
    <property type="match status" value="1"/>
</dbReference>